<dbReference type="GO" id="GO:0010438">
    <property type="term" value="P:cellular response to sulfur starvation"/>
    <property type="evidence" value="ECO:0007669"/>
    <property type="project" value="TreeGrafter"/>
</dbReference>
<evidence type="ECO:0000313" key="10">
    <source>
        <dbReference type="Proteomes" id="UP000677875"/>
    </source>
</evidence>
<evidence type="ECO:0000256" key="6">
    <source>
        <dbReference type="ARBA" id="ARBA00023136"/>
    </source>
</evidence>
<sequence>MSLLRRTLLALGLPAALVALWWVTSAGSTSYYFPPLPEILDQFGRLWLSSRFTADVVPSMLRLLAGFTVSAVLGVALGVALGLTDALRRGAEPVLEFVRAVPPTVLVPVIAIVAGIGDGSKTLVIVSGCVWPVLLNTVEGVRAADEVMVDTCRVYGVHGTARLRHLVLPAAAPQIAAGLRQSLSIGLILMVIGEMFAATNGLGFSIVQFQRTFAIPQMWSGIILLGLIGFVLSALFTVVEKRALRWYLGLRESQRRNG</sequence>
<evidence type="ECO:0000259" key="8">
    <source>
        <dbReference type="PROSITE" id="PS50928"/>
    </source>
</evidence>
<keyword evidence="4 7" id="KW-0812">Transmembrane</keyword>
<comment type="similarity">
    <text evidence="7">Belongs to the binding-protein-dependent transport system permease family.</text>
</comment>
<dbReference type="Gene3D" id="1.10.3720.10">
    <property type="entry name" value="MetI-like"/>
    <property type="match status" value="1"/>
</dbReference>
<keyword evidence="6 7" id="KW-0472">Membrane</keyword>
<keyword evidence="10" id="KW-1185">Reference proteome</keyword>
<dbReference type="RefSeq" id="WP_210870035.1">
    <property type="nucleotide sequence ID" value="NZ_JAGPNL010000002.1"/>
</dbReference>
<keyword evidence="2 7" id="KW-0813">Transport</keyword>
<accession>A0A940XL06</accession>
<feature type="domain" description="ABC transmembrane type-1" evidence="8">
    <location>
        <begin position="56"/>
        <end position="240"/>
    </location>
</feature>
<dbReference type="PANTHER" id="PTHR30151:SF25">
    <property type="entry name" value="TAURINE TRANSPORT SYSTEM PERMEASE PROTEIN TAUC"/>
    <property type="match status" value="1"/>
</dbReference>
<dbReference type="Pfam" id="PF00528">
    <property type="entry name" value="BPD_transp_1"/>
    <property type="match status" value="1"/>
</dbReference>
<dbReference type="GO" id="GO:0055085">
    <property type="term" value="P:transmembrane transport"/>
    <property type="evidence" value="ECO:0007669"/>
    <property type="project" value="InterPro"/>
</dbReference>
<feature type="transmembrane region" description="Helical" evidence="7">
    <location>
        <begin position="218"/>
        <end position="239"/>
    </location>
</feature>
<evidence type="ECO:0000256" key="1">
    <source>
        <dbReference type="ARBA" id="ARBA00004651"/>
    </source>
</evidence>
<protein>
    <submittedName>
        <fullName evidence="9">ABC transporter permease</fullName>
    </submittedName>
</protein>
<dbReference type="Proteomes" id="UP000677875">
    <property type="component" value="Unassembled WGS sequence"/>
</dbReference>
<dbReference type="InterPro" id="IPR035906">
    <property type="entry name" value="MetI-like_sf"/>
</dbReference>
<dbReference type="AlphaFoldDB" id="A0A940XL06"/>
<dbReference type="PANTHER" id="PTHR30151">
    <property type="entry name" value="ALKANE SULFONATE ABC TRANSPORTER-RELATED, MEMBRANE SUBUNIT"/>
    <property type="match status" value="1"/>
</dbReference>
<dbReference type="GO" id="GO:0005886">
    <property type="term" value="C:plasma membrane"/>
    <property type="evidence" value="ECO:0007669"/>
    <property type="project" value="UniProtKB-SubCell"/>
</dbReference>
<evidence type="ECO:0000256" key="7">
    <source>
        <dbReference type="RuleBase" id="RU363032"/>
    </source>
</evidence>
<proteinExistence type="inferred from homology"/>
<feature type="transmembrane region" description="Helical" evidence="7">
    <location>
        <begin position="183"/>
        <end position="206"/>
    </location>
</feature>
<evidence type="ECO:0000256" key="3">
    <source>
        <dbReference type="ARBA" id="ARBA00022475"/>
    </source>
</evidence>
<name>A0A940XL06_9ACTN</name>
<dbReference type="InterPro" id="IPR000515">
    <property type="entry name" value="MetI-like"/>
</dbReference>
<keyword evidence="5 7" id="KW-1133">Transmembrane helix</keyword>
<organism evidence="9 10">
    <name type="scientific">Streptomyces tagetis</name>
    <dbReference type="NCBI Taxonomy" id="2820809"/>
    <lineage>
        <taxon>Bacteria</taxon>
        <taxon>Bacillati</taxon>
        <taxon>Actinomycetota</taxon>
        <taxon>Actinomycetes</taxon>
        <taxon>Kitasatosporales</taxon>
        <taxon>Streptomycetaceae</taxon>
        <taxon>Streptomyces</taxon>
    </lineage>
</organism>
<dbReference type="PROSITE" id="PS50928">
    <property type="entry name" value="ABC_TM1"/>
    <property type="match status" value="1"/>
</dbReference>
<feature type="transmembrane region" description="Helical" evidence="7">
    <location>
        <begin position="60"/>
        <end position="83"/>
    </location>
</feature>
<gene>
    <name evidence="9" type="ORF">J5Y05_08825</name>
</gene>
<evidence type="ECO:0000256" key="4">
    <source>
        <dbReference type="ARBA" id="ARBA00022692"/>
    </source>
</evidence>
<comment type="caution">
    <text evidence="9">The sequence shown here is derived from an EMBL/GenBank/DDBJ whole genome shotgun (WGS) entry which is preliminary data.</text>
</comment>
<evidence type="ECO:0000256" key="2">
    <source>
        <dbReference type="ARBA" id="ARBA00022448"/>
    </source>
</evidence>
<comment type="subcellular location">
    <subcellularLocation>
        <location evidence="1 7">Cell membrane</location>
        <topology evidence="1 7">Multi-pass membrane protein</topology>
    </subcellularLocation>
</comment>
<keyword evidence="3" id="KW-1003">Cell membrane</keyword>
<evidence type="ECO:0000256" key="5">
    <source>
        <dbReference type="ARBA" id="ARBA00022989"/>
    </source>
</evidence>
<dbReference type="EMBL" id="JAGPNL010000002">
    <property type="protein sequence ID" value="MBQ0826610.1"/>
    <property type="molecule type" value="Genomic_DNA"/>
</dbReference>
<dbReference type="SUPFAM" id="SSF161098">
    <property type="entry name" value="MetI-like"/>
    <property type="match status" value="1"/>
</dbReference>
<evidence type="ECO:0000313" key="9">
    <source>
        <dbReference type="EMBL" id="MBQ0826610.1"/>
    </source>
</evidence>
<reference evidence="9" key="1">
    <citation type="submission" date="2021-04" db="EMBL/GenBank/DDBJ databases">
        <title>Genome seq and assembly of Streptomyces sp. RG38.</title>
        <authorList>
            <person name="Chhetri G."/>
        </authorList>
    </citation>
    <scope>NUCLEOTIDE SEQUENCE</scope>
    <source>
        <strain evidence="9">RG38</strain>
    </source>
</reference>